<dbReference type="GO" id="GO:0015627">
    <property type="term" value="C:type II protein secretion system complex"/>
    <property type="evidence" value="ECO:0007669"/>
    <property type="project" value="TreeGrafter"/>
</dbReference>
<organism evidence="4 5">
    <name type="scientific">Antricoccus suffuscus</name>
    <dbReference type="NCBI Taxonomy" id="1629062"/>
    <lineage>
        <taxon>Bacteria</taxon>
        <taxon>Bacillati</taxon>
        <taxon>Actinomycetota</taxon>
        <taxon>Actinomycetes</taxon>
        <taxon>Geodermatophilales</taxon>
        <taxon>Antricoccaceae</taxon>
        <taxon>Antricoccus</taxon>
    </lineage>
</organism>
<dbReference type="Pfam" id="PF10531">
    <property type="entry name" value="SLBB"/>
    <property type="match status" value="1"/>
</dbReference>
<evidence type="ECO:0000256" key="2">
    <source>
        <dbReference type="SAM" id="Phobius"/>
    </source>
</evidence>
<dbReference type="InterPro" id="IPR004509">
    <property type="entry name" value="Competence_ComEA_HhH"/>
</dbReference>
<keyword evidence="2" id="KW-0472">Membrane</keyword>
<keyword evidence="2" id="KW-1133">Transmembrane helix</keyword>
<dbReference type="InterPro" id="IPR003583">
    <property type="entry name" value="Hlx-hairpin-Hlx_DNA-bd_motif"/>
</dbReference>
<dbReference type="GO" id="GO:0003677">
    <property type="term" value="F:DNA binding"/>
    <property type="evidence" value="ECO:0007669"/>
    <property type="project" value="InterPro"/>
</dbReference>
<dbReference type="PANTHER" id="PTHR21180">
    <property type="entry name" value="ENDONUCLEASE/EXONUCLEASE/PHOSPHATASE FAMILY DOMAIN-CONTAINING PROTEIN 1"/>
    <property type="match status" value="1"/>
</dbReference>
<dbReference type="AlphaFoldDB" id="A0A2T0Z5G9"/>
<dbReference type="SUPFAM" id="SSF47781">
    <property type="entry name" value="RuvA domain 2-like"/>
    <property type="match status" value="1"/>
</dbReference>
<evidence type="ECO:0000313" key="5">
    <source>
        <dbReference type="Proteomes" id="UP000237752"/>
    </source>
</evidence>
<dbReference type="Gene3D" id="1.10.150.310">
    <property type="entry name" value="Tex RuvX-like domain-like"/>
    <property type="match status" value="1"/>
</dbReference>
<dbReference type="GO" id="GO:0015628">
    <property type="term" value="P:protein secretion by the type II secretion system"/>
    <property type="evidence" value="ECO:0007669"/>
    <property type="project" value="TreeGrafter"/>
</dbReference>
<proteinExistence type="predicted"/>
<evidence type="ECO:0000313" key="4">
    <source>
        <dbReference type="EMBL" id="PRZ31404.1"/>
    </source>
</evidence>
<dbReference type="Pfam" id="PF12836">
    <property type="entry name" value="HHH_3"/>
    <property type="match status" value="1"/>
</dbReference>
<dbReference type="SMART" id="SM00278">
    <property type="entry name" value="HhH1"/>
    <property type="match status" value="2"/>
</dbReference>
<dbReference type="Gene3D" id="3.10.560.10">
    <property type="entry name" value="Outer membrane lipoprotein wza domain like"/>
    <property type="match status" value="1"/>
</dbReference>
<dbReference type="GO" id="GO:0006281">
    <property type="term" value="P:DNA repair"/>
    <property type="evidence" value="ECO:0007669"/>
    <property type="project" value="InterPro"/>
</dbReference>
<reference evidence="4 5" key="1">
    <citation type="submission" date="2018-03" db="EMBL/GenBank/DDBJ databases">
        <title>Genomic Encyclopedia of Archaeal and Bacterial Type Strains, Phase II (KMG-II): from individual species to whole genera.</title>
        <authorList>
            <person name="Goeker M."/>
        </authorList>
    </citation>
    <scope>NUCLEOTIDE SEQUENCE [LARGE SCALE GENOMIC DNA]</scope>
    <source>
        <strain evidence="4 5">DSM 100065</strain>
    </source>
</reference>
<feature type="region of interest" description="Disordered" evidence="1">
    <location>
        <begin position="75"/>
        <end position="105"/>
    </location>
</feature>
<name>A0A2T0Z5G9_9ACTN</name>
<comment type="caution">
    <text evidence="4">The sequence shown here is derived from an EMBL/GenBank/DDBJ whole genome shotgun (WGS) entry which is preliminary data.</text>
</comment>
<feature type="compositionally biased region" description="Basic and acidic residues" evidence="1">
    <location>
        <begin position="1"/>
        <end position="19"/>
    </location>
</feature>
<dbReference type="EMBL" id="PVUE01000028">
    <property type="protein sequence ID" value="PRZ31404.1"/>
    <property type="molecule type" value="Genomic_DNA"/>
</dbReference>
<dbReference type="PANTHER" id="PTHR21180:SF32">
    <property type="entry name" value="ENDONUCLEASE_EXONUCLEASE_PHOSPHATASE FAMILY DOMAIN-CONTAINING PROTEIN 1"/>
    <property type="match status" value="1"/>
</dbReference>
<feature type="transmembrane region" description="Helical" evidence="2">
    <location>
        <begin position="53"/>
        <end position="73"/>
    </location>
</feature>
<accession>A0A2T0Z5G9</accession>
<dbReference type="RefSeq" id="WP_106351039.1">
    <property type="nucleotide sequence ID" value="NZ_PVUE01000028.1"/>
</dbReference>
<feature type="domain" description="Helix-hairpin-helix DNA-binding motif class 1" evidence="3">
    <location>
        <begin position="229"/>
        <end position="248"/>
    </location>
</feature>
<dbReference type="NCBIfam" id="TIGR00426">
    <property type="entry name" value="competence protein ComEA helix-hairpin-helix repeat region"/>
    <property type="match status" value="1"/>
</dbReference>
<gene>
    <name evidence="4" type="ORF">CLV47_12842</name>
</gene>
<sequence length="251" mass="25428">MELRRPGAQERDQSIERVRSILGSDDGSIDEPVSEAEAQPEPRPRLVADRRSVLAFVITAVVAAVIASAVTWFSRPTSEPVSPPALSAATNTRTSGTEAPQSEASPSAAATIVVSVIGYVATPGLVTLPEGSRVADAIAACGGISPGADLTTVNLARVLSDGEQIAVGVPGGAQASATQGGTAPTGTGAKVNINTASAEDFDSLPGIGPVIATRIIDFRTKNGKFKSVEDLSNVSGIGPSIMGSIKDLVTV</sequence>
<protein>
    <submittedName>
        <fullName evidence="4">Competence protein ComEA</fullName>
    </submittedName>
</protein>
<dbReference type="Proteomes" id="UP000237752">
    <property type="component" value="Unassembled WGS sequence"/>
</dbReference>
<feature type="region of interest" description="Disordered" evidence="1">
    <location>
        <begin position="1"/>
        <end position="44"/>
    </location>
</feature>
<dbReference type="InterPro" id="IPR019554">
    <property type="entry name" value="Soluble_ligand-bd"/>
</dbReference>
<evidence type="ECO:0000259" key="3">
    <source>
        <dbReference type="SMART" id="SM00278"/>
    </source>
</evidence>
<dbReference type="InterPro" id="IPR051675">
    <property type="entry name" value="Endo/Exo/Phosphatase_dom_1"/>
</dbReference>
<keyword evidence="2" id="KW-0812">Transmembrane</keyword>
<dbReference type="OrthoDB" id="9758724at2"/>
<feature type="domain" description="Helix-hairpin-helix DNA-binding motif class 1" evidence="3">
    <location>
        <begin position="199"/>
        <end position="218"/>
    </location>
</feature>
<keyword evidence="5" id="KW-1185">Reference proteome</keyword>
<evidence type="ECO:0000256" key="1">
    <source>
        <dbReference type="SAM" id="MobiDB-lite"/>
    </source>
</evidence>
<dbReference type="InterPro" id="IPR010994">
    <property type="entry name" value="RuvA_2-like"/>
</dbReference>
<feature type="compositionally biased region" description="Polar residues" evidence="1">
    <location>
        <begin position="88"/>
        <end position="97"/>
    </location>
</feature>